<dbReference type="PANTHER" id="PTHR44240:SF12">
    <property type="entry name" value="OS06G0716100 PROTEIN"/>
    <property type="match status" value="1"/>
</dbReference>
<feature type="non-terminal residue" evidence="4">
    <location>
        <position position="686"/>
    </location>
</feature>
<protein>
    <recommendedName>
        <fullName evidence="3">J domain-containing protein</fullName>
    </recommendedName>
</protein>
<proteinExistence type="predicted"/>
<feature type="non-terminal residue" evidence="4">
    <location>
        <position position="1"/>
    </location>
</feature>
<evidence type="ECO:0000259" key="3">
    <source>
        <dbReference type="PROSITE" id="PS50076"/>
    </source>
</evidence>
<feature type="compositionally biased region" description="Polar residues" evidence="1">
    <location>
        <begin position="202"/>
        <end position="216"/>
    </location>
</feature>
<dbReference type="PROSITE" id="PS50076">
    <property type="entry name" value="DNAJ_2"/>
    <property type="match status" value="1"/>
</dbReference>
<feature type="region of interest" description="Disordered" evidence="1">
    <location>
        <begin position="124"/>
        <end position="216"/>
    </location>
</feature>
<dbReference type="Proteomes" id="UP000626109">
    <property type="component" value="Unassembled WGS sequence"/>
</dbReference>
<gene>
    <name evidence="4" type="ORF">PGLA2088_LOCUS44811</name>
</gene>
<dbReference type="InterPro" id="IPR001623">
    <property type="entry name" value="DnaJ_domain"/>
</dbReference>
<accession>A0A813LGQ0</accession>
<evidence type="ECO:0000313" key="4">
    <source>
        <dbReference type="EMBL" id="CAE8727414.1"/>
    </source>
</evidence>
<feature type="chain" id="PRO_5032610099" description="J domain-containing protein" evidence="2">
    <location>
        <begin position="21"/>
        <end position="686"/>
    </location>
</feature>
<dbReference type="CDD" id="cd06257">
    <property type="entry name" value="DnaJ"/>
    <property type="match status" value="1"/>
</dbReference>
<evidence type="ECO:0000313" key="5">
    <source>
        <dbReference type="Proteomes" id="UP000626109"/>
    </source>
</evidence>
<reference evidence="4" key="1">
    <citation type="submission" date="2021-02" db="EMBL/GenBank/DDBJ databases">
        <authorList>
            <person name="Dougan E. K."/>
            <person name="Rhodes N."/>
            <person name="Thang M."/>
            <person name="Chan C."/>
        </authorList>
    </citation>
    <scope>NUCLEOTIDE SEQUENCE</scope>
</reference>
<dbReference type="EMBL" id="CAJNNW010035386">
    <property type="protein sequence ID" value="CAE8727414.1"/>
    <property type="molecule type" value="Genomic_DNA"/>
</dbReference>
<evidence type="ECO:0000256" key="2">
    <source>
        <dbReference type="SAM" id="SignalP"/>
    </source>
</evidence>
<feature type="signal peptide" evidence="2">
    <location>
        <begin position="1"/>
        <end position="20"/>
    </location>
</feature>
<organism evidence="4 5">
    <name type="scientific">Polarella glacialis</name>
    <name type="common">Dinoflagellate</name>
    <dbReference type="NCBI Taxonomy" id="89957"/>
    <lineage>
        <taxon>Eukaryota</taxon>
        <taxon>Sar</taxon>
        <taxon>Alveolata</taxon>
        <taxon>Dinophyceae</taxon>
        <taxon>Suessiales</taxon>
        <taxon>Suessiaceae</taxon>
        <taxon>Polarella</taxon>
    </lineage>
</organism>
<feature type="compositionally biased region" description="Low complexity" evidence="1">
    <location>
        <begin position="160"/>
        <end position="201"/>
    </location>
</feature>
<feature type="domain" description="J" evidence="3">
    <location>
        <begin position="59"/>
        <end position="121"/>
    </location>
</feature>
<dbReference type="PROSITE" id="PS00636">
    <property type="entry name" value="DNAJ_1"/>
    <property type="match status" value="1"/>
</dbReference>
<name>A0A813LGQ0_POLGL</name>
<keyword evidence="2" id="KW-0732">Signal</keyword>
<dbReference type="Gene3D" id="1.10.287.110">
    <property type="entry name" value="DnaJ domain"/>
    <property type="match status" value="1"/>
</dbReference>
<comment type="caution">
    <text evidence="4">The sequence shown here is derived from an EMBL/GenBank/DDBJ whole genome shotgun (WGS) entry which is preliminary data.</text>
</comment>
<dbReference type="InterPro" id="IPR052276">
    <property type="entry name" value="Diphthamide-biosynth_chaperone"/>
</dbReference>
<dbReference type="PANTHER" id="PTHR44240">
    <property type="entry name" value="DNAJ DOMAIN (PROKARYOTIC HEAT SHOCK PROTEIN)-RELATED"/>
    <property type="match status" value="1"/>
</dbReference>
<feature type="region of interest" description="Disordered" evidence="1">
    <location>
        <begin position="268"/>
        <end position="293"/>
    </location>
</feature>
<dbReference type="Pfam" id="PF00226">
    <property type="entry name" value="DnaJ"/>
    <property type="match status" value="1"/>
</dbReference>
<dbReference type="SUPFAM" id="SSF46565">
    <property type="entry name" value="Chaperone J-domain"/>
    <property type="match status" value="1"/>
</dbReference>
<dbReference type="InterPro" id="IPR018253">
    <property type="entry name" value="DnaJ_domain_CS"/>
</dbReference>
<sequence length="686" mass="76470">CCRCCCYCCCCCCRFCGCCCCCSRSCCCCSCSCSCSCSCFCCSCCCLSACKCLASHMPTLYEALCADSEASLADLKACFKRRALSVHPDKQGGSKEAFQLVYAAFERLSDPAARAKYDQTLQDRSTALGSSRVHLPSATRRPKRRKRQQQQQENHKSSRVTRSSTSSGGIGNGNISSKSNTSATDISSNNNQTSNSSSRHSQVPSNTQSLREKSSLQMQAWNKEEIRILCRIQRLLKQLTRTERQQIVSAVLSQELRVALADWVTASRSAQPGDSGANKNPDHPIRSDVTVSKRLCTRESTEDGVASCSSGSSDISDDGDLEQECELFAVCDSTCDVDLDLGGDTPVLDPMVLCDDACVDDQQFKAEVRSIDHGSKEQDRMPASKGASEVKNISCQQLGGRLYYRASMSLGNLNVRARSCTDLAVAVDHLILLTALKRQALCADDLPGASSVAAKTIVERTQLAYEQLKKDAGPEAFADLVATFSLHLKRKYWIGGSSMYTPRCKHLDELIPTWHRFLDLQRGLIQDGSGGTGYLNGLSRAMSPAKLEEHWKHFKQIYLETWGAVSERDRQRQLDRVEVMVAANAPYREKMLQNWNLKSMRREERSQRRLKRAPPAEQAKLLAIRWADLRANRLLRSRAAAARGLDQRRRQRLREAQLAKRRAKAERRERWQRMTGQGLSMEQLWA</sequence>
<dbReference type="AlphaFoldDB" id="A0A813LGQ0"/>
<dbReference type="SMART" id="SM00271">
    <property type="entry name" value="DnaJ"/>
    <property type="match status" value="1"/>
</dbReference>
<dbReference type="InterPro" id="IPR036869">
    <property type="entry name" value="J_dom_sf"/>
</dbReference>
<evidence type="ECO:0000256" key="1">
    <source>
        <dbReference type="SAM" id="MobiDB-lite"/>
    </source>
</evidence>